<proteinExistence type="predicted"/>
<accession>A0A5C2S673</accession>
<dbReference type="EMBL" id="ML122270">
    <property type="protein sequence ID" value="RPD59325.1"/>
    <property type="molecule type" value="Genomic_DNA"/>
</dbReference>
<evidence type="ECO:0000256" key="1">
    <source>
        <dbReference type="SAM" id="MobiDB-lite"/>
    </source>
</evidence>
<dbReference type="AlphaFoldDB" id="A0A5C2S673"/>
<name>A0A5C2S673_9APHY</name>
<sequence>MVSHSTVKWEDVSDPVPSATPSQGDLGERISQDALRLPTGSEPGLKRFWPIPLYAVACFVHVRYRLWRPRVLPRLTTLSLPETYGALALGHAADIEADTLINQLLQQEDSDWLYIHLYSVGMHKWSHDFLDAQRKNREKIWVDITRPGVLGKPYEGNILFETFDWEHSRPLLALRNLWSDGSSRELAGLQLYRAIHTLGLNDHDARILVRYVAERMYTGEYYHPTLVVNHLSHLQTYQGAIPLWFGAFTATRLCLRWIGLAKWIIPYVEMYQQTAFHVWVYRTLWGRYRHWESLSSLEDPAKAKAVVVATLEMHLELLKARLDELKQTGKK</sequence>
<feature type="region of interest" description="Disordered" evidence="1">
    <location>
        <begin position="1"/>
        <end position="30"/>
    </location>
</feature>
<evidence type="ECO:0000313" key="2">
    <source>
        <dbReference type="EMBL" id="RPD59325.1"/>
    </source>
</evidence>
<organism evidence="2 3">
    <name type="scientific">Lentinus tigrinus ALCF2SS1-6</name>
    <dbReference type="NCBI Taxonomy" id="1328759"/>
    <lineage>
        <taxon>Eukaryota</taxon>
        <taxon>Fungi</taxon>
        <taxon>Dikarya</taxon>
        <taxon>Basidiomycota</taxon>
        <taxon>Agaricomycotina</taxon>
        <taxon>Agaricomycetes</taxon>
        <taxon>Polyporales</taxon>
        <taxon>Polyporaceae</taxon>
        <taxon>Lentinus</taxon>
    </lineage>
</organism>
<dbReference type="OrthoDB" id="2756160at2759"/>
<evidence type="ECO:0000313" key="3">
    <source>
        <dbReference type="Proteomes" id="UP000313359"/>
    </source>
</evidence>
<reference evidence="2" key="1">
    <citation type="journal article" date="2018" name="Genome Biol. Evol.">
        <title>Genomics and development of Lentinus tigrinus, a white-rot wood-decaying mushroom with dimorphic fruiting bodies.</title>
        <authorList>
            <person name="Wu B."/>
            <person name="Xu Z."/>
            <person name="Knudson A."/>
            <person name="Carlson A."/>
            <person name="Chen N."/>
            <person name="Kovaka S."/>
            <person name="LaButti K."/>
            <person name="Lipzen A."/>
            <person name="Pennachio C."/>
            <person name="Riley R."/>
            <person name="Schakwitz W."/>
            <person name="Umezawa K."/>
            <person name="Ohm R.A."/>
            <person name="Grigoriev I.V."/>
            <person name="Nagy L.G."/>
            <person name="Gibbons J."/>
            <person name="Hibbett D."/>
        </authorList>
    </citation>
    <scope>NUCLEOTIDE SEQUENCE [LARGE SCALE GENOMIC DNA]</scope>
    <source>
        <strain evidence="2">ALCF2SS1-6</strain>
    </source>
</reference>
<keyword evidence="3" id="KW-1185">Reference proteome</keyword>
<dbReference type="Proteomes" id="UP000313359">
    <property type="component" value="Unassembled WGS sequence"/>
</dbReference>
<gene>
    <name evidence="2" type="ORF">L227DRAFT_653998</name>
</gene>
<protein>
    <submittedName>
        <fullName evidence="2">Uncharacterized protein</fullName>
    </submittedName>
</protein>